<evidence type="ECO:0000313" key="1">
    <source>
        <dbReference type="EMBL" id="SOY30450.1"/>
    </source>
</evidence>
<proteinExistence type="predicted"/>
<dbReference type="EMBL" id="OFSM01000016">
    <property type="protein sequence ID" value="SOY30450.1"/>
    <property type="molecule type" value="Genomic_DNA"/>
</dbReference>
<name>A0A2K4ZJ14_9FIRM</name>
<dbReference type="Proteomes" id="UP000236311">
    <property type="component" value="Unassembled WGS sequence"/>
</dbReference>
<dbReference type="AlphaFoldDB" id="A0A2K4ZJ14"/>
<evidence type="ECO:0000313" key="2">
    <source>
        <dbReference type="Proteomes" id="UP000236311"/>
    </source>
</evidence>
<gene>
    <name evidence="1" type="ORF">AMURIS_03177</name>
</gene>
<dbReference type="RefSeq" id="WP_103240483.1">
    <property type="nucleotide sequence ID" value="NZ_CANRXC010000013.1"/>
</dbReference>
<sequence>MVIGRVSGSMEALAAAVNPHKEAVELVEQQMDELADDLVRDTYETTIKPDDYVYPSENYNDIMKVSAGEHSSSSNNNRRPQ</sequence>
<accession>A0A2K4ZJ14</accession>
<keyword evidence="2" id="KW-1185">Reference proteome</keyword>
<reference evidence="1 2" key="1">
    <citation type="submission" date="2018-01" db="EMBL/GenBank/DDBJ databases">
        <authorList>
            <person name="Gaut B.S."/>
            <person name="Morton B.R."/>
            <person name="Clegg M.T."/>
            <person name="Duvall M.R."/>
        </authorList>
    </citation>
    <scope>NUCLEOTIDE SEQUENCE [LARGE SCALE GENOMIC DNA]</scope>
    <source>
        <strain evidence="1">GP69</strain>
    </source>
</reference>
<dbReference type="OrthoDB" id="9797559at2"/>
<organism evidence="1 2">
    <name type="scientific">Acetatifactor muris</name>
    <dbReference type="NCBI Taxonomy" id="879566"/>
    <lineage>
        <taxon>Bacteria</taxon>
        <taxon>Bacillati</taxon>
        <taxon>Bacillota</taxon>
        <taxon>Clostridia</taxon>
        <taxon>Lachnospirales</taxon>
        <taxon>Lachnospiraceae</taxon>
        <taxon>Acetatifactor</taxon>
    </lineage>
</organism>
<protein>
    <submittedName>
        <fullName evidence="1">Uncharacterized protein</fullName>
    </submittedName>
</protein>